<protein>
    <submittedName>
        <fullName evidence="2">Uncharacterized protein</fullName>
    </submittedName>
</protein>
<evidence type="ECO:0000313" key="3">
    <source>
        <dbReference type="EMBL" id="CAB4183983.1"/>
    </source>
</evidence>
<evidence type="ECO:0000313" key="1">
    <source>
        <dbReference type="EMBL" id="CAB4168865.1"/>
    </source>
</evidence>
<dbReference type="EMBL" id="LR796872">
    <property type="protein sequence ID" value="CAB4172118.1"/>
    <property type="molecule type" value="Genomic_DNA"/>
</dbReference>
<name>A0A6J5PSV4_9CAUD</name>
<evidence type="ECO:0000313" key="4">
    <source>
        <dbReference type="EMBL" id="CAB4199875.1"/>
    </source>
</evidence>
<dbReference type="EMBL" id="LR797055">
    <property type="protein sequence ID" value="CAB4183983.1"/>
    <property type="molecule type" value="Genomic_DNA"/>
</dbReference>
<reference evidence="2" key="1">
    <citation type="submission" date="2020-05" db="EMBL/GenBank/DDBJ databases">
        <authorList>
            <person name="Chiriac C."/>
            <person name="Salcher M."/>
            <person name="Ghai R."/>
            <person name="Kavagutti S V."/>
        </authorList>
    </citation>
    <scope>NUCLEOTIDE SEQUENCE</scope>
</reference>
<dbReference type="EMBL" id="LR797407">
    <property type="protein sequence ID" value="CAB4214195.1"/>
    <property type="molecule type" value="Genomic_DNA"/>
</dbReference>
<evidence type="ECO:0000313" key="5">
    <source>
        <dbReference type="EMBL" id="CAB4214195.1"/>
    </source>
</evidence>
<accession>A0A6J5PSV4</accession>
<dbReference type="EMBL" id="LR796834">
    <property type="protein sequence ID" value="CAB4168865.1"/>
    <property type="molecule type" value="Genomic_DNA"/>
</dbReference>
<proteinExistence type="predicted"/>
<gene>
    <name evidence="3" type="ORF">UFOVP1098_24</name>
    <name evidence="4" type="ORF">UFOVP1353_9</name>
    <name evidence="5" type="ORF">UFOVP1458_21</name>
    <name evidence="6" type="ORF">UFOVP1546_47</name>
    <name evidence="1" type="ORF">UFOVP578_18</name>
    <name evidence="2" type="ORF">UFOVP928_47</name>
</gene>
<evidence type="ECO:0000313" key="6">
    <source>
        <dbReference type="EMBL" id="CAB5228779.1"/>
    </source>
</evidence>
<evidence type="ECO:0000313" key="2">
    <source>
        <dbReference type="EMBL" id="CAB4172118.1"/>
    </source>
</evidence>
<sequence>MSTVSKDQSIITQVAAKIAADLTPKTDDLMTNITNWVIAFEATTDALLSVHGMTKSEPAVTTERILEVFEGSTVVTTTPEMYVEATQPAFTPAPAGGFQVRIKGTQHGPIPAWLHKECAAKGVSEVWDNRDGLSANPKRPWFKAVEGGAGFWEPRAKR</sequence>
<dbReference type="EMBL" id="LR798391">
    <property type="protein sequence ID" value="CAB5228779.1"/>
    <property type="molecule type" value="Genomic_DNA"/>
</dbReference>
<organism evidence="2">
    <name type="scientific">uncultured Caudovirales phage</name>
    <dbReference type="NCBI Taxonomy" id="2100421"/>
    <lineage>
        <taxon>Viruses</taxon>
        <taxon>Duplodnaviria</taxon>
        <taxon>Heunggongvirae</taxon>
        <taxon>Uroviricota</taxon>
        <taxon>Caudoviricetes</taxon>
        <taxon>Peduoviridae</taxon>
        <taxon>Maltschvirus</taxon>
        <taxon>Maltschvirus maltsch</taxon>
    </lineage>
</organism>
<dbReference type="EMBL" id="LR797296">
    <property type="protein sequence ID" value="CAB4199875.1"/>
    <property type="molecule type" value="Genomic_DNA"/>
</dbReference>